<dbReference type="CDD" id="cd16936">
    <property type="entry name" value="HATPase_RsbW-like"/>
    <property type="match status" value="1"/>
</dbReference>
<organism evidence="3 4">
    <name type="scientific">Thermomonospora curvata (strain ATCC 19995 / DSM 43183 / JCM 3096 / KCTC 9072 / NBRC 15933 / NCIMB 10081 / Henssen B9)</name>
    <dbReference type="NCBI Taxonomy" id="471852"/>
    <lineage>
        <taxon>Bacteria</taxon>
        <taxon>Bacillati</taxon>
        <taxon>Actinomycetota</taxon>
        <taxon>Actinomycetes</taxon>
        <taxon>Streptosporangiales</taxon>
        <taxon>Thermomonosporaceae</taxon>
        <taxon>Thermomonospora</taxon>
    </lineage>
</organism>
<evidence type="ECO:0000313" key="4">
    <source>
        <dbReference type="Proteomes" id="UP000001918"/>
    </source>
</evidence>
<accession>D1A628</accession>
<evidence type="ECO:0000256" key="1">
    <source>
        <dbReference type="ARBA" id="ARBA00022527"/>
    </source>
</evidence>
<keyword evidence="3" id="KW-0808">Transferase</keyword>
<dbReference type="SUPFAM" id="SSF55874">
    <property type="entry name" value="ATPase domain of HSP90 chaperone/DNA topoisomerase II/histidine kinase"/>
    <property type="match status" value="1"/>
</dbReference>
<name>D1A628_THECD</name>
<keyword evidence="1 3" id="KW-0723">Serine/threonine-protein kinase</keyword>
<feature type="domain" description="Histidine kinase/HSP90-like ATPase" evidence="2">
    <location>
        <begin position="36"/>
        <end position="139"/>
    </location>
</feature>
<dbReference type="OrthoDB" id="3534568at2"/>
<dbReference type="InterPro" id="IPR003594">
    <property type="entry name" value="HATPase_dom"/>
</dbReference>
<dbReference type="Pfam" id="PF13581">
    <property type="entry name" value="HATPase_c_2"/>
    <property type="match status" value="1"/>
</dbReference>
<dbReference type="GO" id="GO:0004674">
    <property type="term" value="F:protein serine/threonine kinase activity"/>
    <property type="evidence" value="ECO:0007669"/>
    <property type="project" value="UniProtKB-KW"/>
</dbReference>
<dbReference type="PANTHER" id="PTHR35526:SF3">
    <property type="entry name" value="ANTI-SIGMA-F FACTOR RSBW"/>
    <property type="match status" value="1"/>
</dbReference>
<evidence type="ECO:0000313" key="3">
    <source>
        <dbReference type="EMBL" id="ACZ00127.1"/>
    </source>
</evidence>
<dbReference type="HOGENOM" id="CLU_090336_4_5_11"/>
<dbReference type="Proteomes" id="UP000001918">
    <property type="component" value="Chromosome"/>
</dbReference>
<dbReference type="Gene3D" id="3.30.565.10">
    <property type="entry name" value="Histidine kinase-like ATPase, C-terminal domain"/>
    <property type="match status" value="1"/>
</dbReference>
<dbReference type="InterPro" id="IPR050267">
    <property type="entry name" value="Anti-sigma-factor_SerPK"/>
</dbReference>
<dbReference type="STRING" id="471852.Tcur_4605"/>
<dbReference type="InterPro" id="IPR036890">
    <property type="entry name" value="HATPase_C_sf"/>
</dbReference>
<dbReference type="eggNOG" id="COG2172">
    <property type="taxonomic scope" value="Bacteria"/>
</dbReference>
<protein>
    <submittedName>
        <fullName evidence="3">Putative anti-sigma regulatory factor, serine/threonine protein kinase</fullName>
    </submittedName>
</protein>
<dbReference type="PANTHER" id="PTHR35526">
    <property type="entry name" value="ANTI-SIGMA-F FACTOR RSBW-RELATED"/>
    <property type="match status" value="1"/>
</dbReference>
<gene>
    <name evidence="3" type="ordered locus">Tcur_4605</name>
</gene>
<dbReference type="RefSeq" id="WP_012854908.1">
    <property type="nucleotide sequence ID" value="NC_013510.1"/>
</dbReference>
<dbReference type="KEGG" id="tcu:Tcur_4605"/>
<keyword evidence="4" id="KW-1185">Reference proteome</keyword>
<dbReference type="EMBL" id="CP001738">
    <property type="protein sequence ID" value="ACZ00127.1"/>
    <property type="molecule type" value="Genomic_DNA"/>
</dbReference>
<sequence>MSAAGLLAGAGLVSAVRFVAARRFPGEGGPAVARVDVREVRAYLRRVLTGTGVDLGDAELPACEVVTNAVRHTDSGKPGGRVWVTVIVTDEGVRVEVTDEGGTSTEPHVPSAAALGGRGLLIVQELAKRWGWGRDGDGRVTVWFELAATGARHCG</sequence>
<proteinExistence type="predicted"/>
<dbReference type="AlphaFoldDB" id="D1A628"/>
<reference evidence="3 4" key="1">
    <citation type="journal article" date="2011" name="Stand. Genomic Sci.">
        <title>Complete genome sequence of Thermomonospora curvata type strain (B9).</title>
        <authorList>
            <person name="Chertkov O."/>
            <person name="Sikorski J."/>
            <person name="Nolan M."/>
            <person name="Lapidus A."/>
            <person name="Lucas S."/>
            <person name="Del Rio T.G."/>
            <person name="Tice H."/>
            <person name="Cheng J.F."/>
            <person name="Goodwin L."/>
            <person name="Pitluck S."/>
            <person name="Liolios K."/>
            <person name="Ivanova N."/>
            <person name="Mavromatis K."/>
            <person name="Mikhailova N."/>
            <person name="Ovchinnikova G."/>
            <person name="Pati A."/>
            <person name="Chen A."/>
            <person name="Palaniappan K."/>
            <person name="Djao O.D."/>
            <person name="Land M."/>
            <person name="Hauser L."/>
            <person name="Chang Y.J."/>
            <person name="Jeffries C.D."/>
            <person name="Brettin T."/>
            <person name="Han C."/>
            <person name="Detter J.C."/>
            <person name="Rohde M."/>
            <person name="Goker M."/>
            <person name="Woyke T."/>
            <person name="Bristow J."/>
            <person name="Eisen J.A."/>
            <person name="Markowitz V."/>
            <person name="Hugenholtz P."/>
            <person name="Klenk H.P."/>
            <person name="Kyrpides N.C."/>
        </authorList>
    </citation>
    <scope>NUCLEOTIDE SEQUENCE [LARGE SCALE GENOMIC DNA]</scope>
    <source>
        <strain evidence="4">ATCC 19995 / DSM 43183 / JCM 3096 / KCTC 9072 / NBRC 15933 / NCIMB 10081 / Henssen B9</strain>
    </source>
</reference>
<keyword evidence="3" id="KW-0418">Kinase</keyword>
<evidence type="ECO:0000259" key="2">
    <source>
        <dbReference type="Pfam" id="PF13581"/>
    </source>
</evidence>